<evidence type="ECO:0000313" key="4">
    <source>
        <dbReference type="Proteomes" id="UP000663832"/>
    </source>
</evidence>
<protein>
    <recommendedName>
        <fullName evidence="6">G-protein coupled receptors family 1 profile domain-containing protein</fullName>
    </recommendedName>
</protein>
<organism evidence="2 5">
    <name type="scientific">Adineta steineri</name>
    <dbReference type="NCBI Taxonomy" id="433720"/>
    <lineage>
        <taxon>Eukaryota</taxon>
        <taxon>Metazoa</taxon>
        <taxon>Spiralia</taxon>
        <taxon>Gnathifera</taxon>
        <taxon>Rotifera</taxon>
        <taxon>Eurotatoria</taxon>
        <taxon>Bdelloidea</taxon>
        <taxon>Adinetida</taxon>
        <taxon>Adinetidae</taxon>
        <taxon>Adineta</taxon>
    </lineage>
</organism>
<evidence type="ECO:0000313" key="2">
    <source>
        <dbReference type="EMBL" id="CAF1171902.1"/>
    </source>
</evidence>
<feature type="transmembrane region" description="Helical" evidence="1">
    <location>
        <begin position="22"/>
        <end position="43"/>
    </location>
</feature>
<feature type="transmembrane region" description="Helical" evidence="1">
    <location>
        <begin position="97"/>
        <end position="119"/>
    </location>
</feature>
<evidence type="ECO:0008006" key="6">
    <source>
        <dbReference type="Google" id="ProtNLM"/>
    </source>
</evidence>
<reference evidence="2" key="1">
    <citation type="submission" date="2021-02" db="EMBL/GenBank/DDBJ databases">
        <authorList>
            <person name="Nowell W R."/>
        </authorList>
    </citation>
    <scope>NUCLEOTIDE SEQUENCE</scope>
</reference>
<evidence type="ECO:0000256" key="1">
    <source>
        <dbReference type="SAM" id="Phobius"/>
    </source>
</evidence>
<sequence length="218" mass="24859">MAIDSNLSTVINIELWFIPFDFIMLSCSIFAVLLAITFLFVIFLDKTCHTIPMMFVANSCLAEIIFGSCTISMTLFTLQNDLKQIWYYNSFCNFLGYYGYVVTSIQNCSYLLPAIYRYFLVIYLNIKTRAVSAKQMSMSTPIQLLLFASDQVDVVESNLICLDNWLMLNMNTDLASKIVSIRPAIEALIIRCTQQPNDITSHLLSVEQLCNLIRLLSD</sequence>
<dbReference type="EMBL" id="CAJNOM010000280">
    <property type="protein sequence ID" value="CAF1315238.1"/>
    <property type="molecule type" value="Genomic_DNA"/>
</dbReference>
<dbReference type="AlphaFoldDB" id="A0A814UD00"/>
<keyword evidence="1" id="KW-0812">Transmembrane</keyword>
<comment type="caution">
    <text evidence="2">The sequence shown here is derived from an EMBL/GenBank/DDBJ whole genome shotgun (WGS) entry which is preliminary data.</text>
</comment>
<proteinExistence type="predicted"/>
<keyword evidence="1" id="KW-0472">Membrane</keyword>
<evidence type="ECO:0000313" key="3">
    <source>
        <dbReference type="EMBL" id="CAF1315238.1"/>
    </source>
</evidence>
<feature type="transmembrane region" description="Helical" evidence="1">
    <location>
        <begin position="55"/>
        <end position="77"/>
    </location>
</feature>
<dbReference type="SUPFAM" id="SSF81321">
    <property type="entry name" value="Family A G protein-coupled receptor-like"/>
    <property type="match status" value="1"/>
</dbReference>
<name>A0A814UD00_9BILA</name>
<dbReference type="Gene3D" id="1.20.1070.10">
    <property type="entry name" value="Rhodopsin 7-helix transmembrane proteins"/>
    <property type="match status" value="1"/>
</dbReference>
<dbReference type="Proteomes" id="UP000663832">
    <property type="component" value="Unassembled WGS sequence"/>
</dbReference>
<evidence type="ECO:0000313" key="5">
    <source>
        <dbReference type="Proteomes" id="UP000663877"/>
    </source>
</evidence>
<keyword evidence="4" id="KW-1185">Reference proteome</keyword>
<dbReference type="EMBL" id="CAJNOI010000191">
    <property type="protein sequence ID" value="CAF1171902.1"/>
    <property type="molecule type" value="Genomic_DNA"/>
</dbReference>
<keyword evidence="1" id="KW-1133">Transmembrane helix</keyword>
<dbReference type="OrthoDB" id="5600252at2759"/>
<accession>A0A814UD00</accession>
<dbReference type="Proteomes" id="UP000663877">
    <property type="component" value="Unassembled WGS sequence"/>
</dbReference>
<gene>
    <name evidence="2" type="ORF">BJG266_LOCUS25246</name>
    <name evidence="3" type="ORF">QVE165_LOCUS32019</name>
</gene>